<organism evidence="2 3">
    <name type="scientific">Caligus rogercresseyi</name>
    <name type="common">Sea louse</name>
    <dbReference type="NCBI Taxonomy" id="217165"/>
    <lineage>
        <taxon>Eukaryota</taxon>
        <taxon>Metazoa</taxon>
        <taxon>Ecdysozoa</taxon>
        <taxon>Arthropoda</taxon>
        <taxon>Crustacea</taxon>
        <taxon>Multicrustacea</taxon>
        <taxon>Hexanauplia</taxon>
        <taxon>Copepoda</taxon>
        <taxon>Siphonostomatoida</taxon>
        <taxon>Caligidae</taxon>
        <taxon>Caligus</taxon>
    </lineage>
</organism>
<sequence>FMNHSISNNPGSPQPPLDSPLHEPKKDILVTFSDGGKKPNSVVNSIAHPLPTAQLEKSQ</sequence>
<evidence type="ECO:0000313" key="2">
    <source>
        <dbReference type="EMBL" id="QQP58279.1"/>
    </source>
</evidence>
<dbReference type="EMBL" id="CP045891">
    <property type="protein sequence ID" value="QQP58279.1"/>
    <property type="molecule type" value="Genomic_DNA"/>
</dbReference>
<evidence type="ECO:0000256" key="1">
    <source>
        <dbReference type="SAM" id="MobiDB-lite"/>
    </source>
</evidence>
<evidence type="ECO:0000313" key="3">
    <source>
        <dbReference type="Proteomes" id="UP000595437"/>
    </source>
</evidence>
<feature type="non-terminal residue" evidence="2">
    <location>
        <position position="1"/>
    </location>
</feature>
<protein>
    <submittedName>
        <fullName evidence="2">Uncharacterized protein</fullName>
    </submittedName>
</protein>
<name>A0A7T8QX10_CALRO</name>
<feature type="region of interest" description="Disordered" evidence="1">
    <location>
        <begin position="1"/>
        <end position="59"/>
    </location>
</feature>
<dbReference type="AlphaFoldDB" id="A0A7T8QX10"/>
<dbReference type="Proteomes" id="UP000595437">
    <property type="component" value="Chromosome 2"/>
</dbReference>
<feature type="compositionally biased region" description="Polar residues" evidence="1">
    <location>
        <begin position="1"/>
        <end position="11"/>
    </location>
</feature>
<accession>A0A7T8QX10</accession>
<feature type="non-terminal residue" evidence="2">
    <location>
        <position position="59"/>
    </location>
</feature>
<keyword evidence="3" id="KW-1185">Reference proteome</keyword>
<reference evidence="3" key="1">
    <citation type="submission" date="2021-01" db="EMBL/GenBank/DDBJ databases">
        <title>Caligus Genome Assembly.</title>
        <authorList>
            <person name="Gallardo-Escarate C."/>
        </authorList>
    </citation>
    <scope>NUCLEOTIDE SEQUENCE [LARGE SCALE GENOMIC DNA]</scope>
</reference>
<proteinExistence type="predicted"/>
<gene>
    <name evidence="2" type="ORF">FKW44_003541</name>
</gene>